<dbReference type="PANTHER" id="PTHR31306:SF4">
    <property type="entry name" value="ALPHA-1,2-GALACTOSYLTRANSFERASE"/>
    <property type="match status" value="1"/>
</dbReference>
<dbReference type="InterPro" id="IPR008630">
    <property type="entry name" value="Glyco_trans_34"/>
</dbReference>
<accession>B7FTR7</accession>
<evidence type="ECO:0000313" key="6">
    <source>
        <dbReference type="Proteomes" id="UP000000759"/>
    </source>
</evidence>
<reference evidence="5 6" key="1">
    <citation type="journal article" date="2008" name="Nature">
        <title>The Phaeodactylum genome reveals the evolutionary history of diatom genomes.</title>
        <authorList>
            <person name="Bowler C."/>
            <person name="Allen A.E."/>
            <person name="Badger J.H."/>
            <person name="Grimwood J."/>
            <person name="Jabbari K."/>
            <person name="Kuo A."/>
            <person name="Maheswari U."/>
            <person name="Martens C."/>
            <person name="Maumus F."/>
            <person name="Otillar R.P."/>
            <person name="Rayko E."/>
            <person name="Salamov A."/>
            <person name="Vandepoele K."/>
            <person name="Beszteri B."/>
            <person name="Gruber A."/>
            <person name="Heijde M."/>
            <person name="Katinka M."/>
            <person name="Mock T."/>
            <person name="Valentin K."/>
            <person name="Verret F."/>
            <person name="Berges J.A."/>
            <person name="Brownlee C."/>
            <person name="Cadoret J.P."/>
            <person name="Chiovitti A."/>
            <person name="Choi C.J."/>
            <person name="Coesel S."/>
            <person name="De Martino A."/>
            <person name="Detter J.C."/>
            <person name="Durkin C."/>
            <person name="Falciatore A."/>
            <person name="Fournet J."/>
            <person name="Haruta M."/>
            <person name="Huysman M.J."/>
            <person name="Jenkins B.D."/>
            <person name="Jiroutova K."/>
            <person name="Jorgensen R.E."/>
            <person name="Joubert Y."/>
            <person name="Kaplan A."/>
            <person name="Kroger N."/>
            <person name="Kroth P.G."/>
            <person name="La Roche J."/>
            <person name="Lindquist E."/>
            <person name="Lommer M."/>
            <person name="Martin-Jezequel V."/>
            <person name="Lopez P.J."/>
            <person name="Lucas S."/>
            <person name="Mangogna M."/>
            <person name="McGinnis K."/>
            <person name="Medlin L.K."/>
            <person name="Montsant A."/>
            <person name="Oudot-Le Secq M.P."/>
            <person name="Napoli C."/>
            <person name="Obornik M."/>
            <person name="Parker M.S."/>
            <person name="Petit J.L."/>
            <person name="Porcel B.M."/>
            <person name="Poulsen N."/>
            <person name="Robison M."/>
            <person name="Rychlewski L."/>
            <person name="Rynearson T.A."/>
            <person name="Schmutz J."/>
            <person name="Shapiro H."/>
            <person name="Siaut M."/>
            <person name="Stanley M."/>
            <person name="Sussman M.R."/>
            <person name="Taylor A.R."/>
            <person name="Vardi A."/>
            <person name="von Dassow P."/>
            <person name="Vyverman W."/>
            <person name="Willis A."/>
            <person name="Wyrwicz L.S."/>
            <person name="Rokhsar D.S."/>
            <person name="Weissenbach J."/>
            <person name="Armbrust E.V."/>
            <person name="Green B.R."/>
            <person name="Van de Peer Y."/>
            <person name="Grigoriev I.V."/>
        </authorList>
    </citation>
    <scope>NUCLEOTIDE SEQUENCE [LARGE SCALE GENOMIC DNA]</scope>
    <source>
        <strain evidence="5 6">CCAP 1055/1</strain>
    </source>
</reference>
<name>B7FTR7_PHATC</name>
<dbReference type="SUPFAM" id="SSF53448">
    <property type="entry name" value="Nucleotide-diphospho-sugar transferases"/>
    <property type="match status" value="1"/>
</dbReference>
<proteinExistence type="inferred from homology"/>
<dbReference type="InterPro" id="IPR029044">
    <property type="entry name" value="Nucleotide-diphossugar_trans"/>
</dbReference>
<protein>
    <submittedName>
        <fullName evidence="5">Uncharacterized protein</fullName>
    </submittedName>
</protein>
<dbReference type="GO" id="GO:0000139">
    <property type="term" value="C:Golgi membrane"/>
    <property type="evidence" value="ECO:0007669"/>
    <property type="project" value="TreeGrafter"/>
</dbReference>
<evidence type="ECO:0000256" key="2">
    <source>
        <dbReference type="ARBA" id="ARBA00022676"/>
    </source>
</evidence>
<dbReference type="KEGG" id="pti:PHATRDRAFT_44338"/>
<evidence type="ECO:0000256" key="4">
    <source>
        <dbReference type="SAM" id="MobiDB-lite"/>
    </source>
</evidence>
<feature type="compositionally biased region" description="Polar residues" evidence="4">
    <location>
        <begin position="1"/>
        <end position="21"/>
    </location>
</feature>
<dbReference type="Gene3D" id="3.90.550.10">
    <property type="entry name" value="Spore Coat Polysaccharide Biosynthesis Protein SpsA, Chain A"/>
    <property type="match status" value="1"/>
</dbReference>
<reference evidence="6" key="2">
    <citation type="submission" date="2008-08" db="EMBL/GenBank/DDBJ databases">
        <authorList>
            <consortium name="Diatom Consortium"/>
            <person name="Grigoriev I."/>
            <person name="Grimwood J."/>
            <person name="Kuo A."/>
            <person name="Otillar R.P."/>
            <person name="Salamov A."/>
            <person name="Detter J.C."/>
            <person name="Lindquist E."/>
            <person name="Shapiro H."/>
            <person name="Lucas S."/>
            <person name="Glavina del Rio T."/>
            <person name="Pitluck S."/>
            <person name="Rokhsar D."/>
            <person name="Bowler C."/>
        </authorList>
    </citation>
    <scope>GENOME REANNOTATION</scope>
    <source>
        <strain evidence="6">CCAP 1055/1</strain>
    </source>
</reference>
<dbReference type="Proteomes" id="UP000000759">
    <property type="component" value="Chromosome 4"/>
</dbReference>
<dbReference type="GO" id="GO:0016757">
    <property type="term" value="F:glycosyltransferase activity"/>
    <property type="evidence" value="ECO:0007669"/>
    <property type="project" value="UniProtKB-KW"/>
</dbReference>
<dbReference type="GO" id="GO:0006487">
    <property type="term" value="P:protein N-linked glycosylation"/>
    <property type="evidence" value="ECO:0007669"/>
    <property type="project" value="TreeGrafter"/>
</dbReference>
<evidence type="ECO:0000313" key="5">
    <source>
        <dbReference type="EMBL" id="EEC50129.1"/>
    </source>
</evidence>
<dbReference type="RefSeq" id="XP_002178464.1">
    <property type="nucleotide sequence ID" value="XM_002178428.1"/>
</dbReference>
<dbReference type="InParanoid" id="B7FTR7"/>
<evidence type="ECO:0000256" key="3">
    <source>
        <dbReference type="ARBA" id="ARBA00022679"/>
    </source>
</evidence>
<dbReference type="HOGENOM" id="CLU_793362_0_0_1"/>
<dbReference type="PANTHER" id="PTHR31306">
    <property type="entry name" value="ALPHA-1,6-MANNOSYLTRANSFERASE MNN11-RELATED"/>
    <property type="match status" value="1"/>
</dbReference>
<dbReference type="STRING" id="556484.B7FTR7"/>
<keyword evidence="2" id="KW-0328">Glycosyltransferase</keyword>
<dbReference type="AlphaFoldDB" id="B7FTR7"/>
<dbReference type="EMBL" id="CM000607">
    <property type="protein sequence ID" value="EEC50129.1"/>
    <property type="molecule type" value="Genomic_DNA"/>
</dbReference>
<dbReference type="Pfam" id="PF05637">
    <property type="entry name" value="Glyco_transf_34"/>
    <property type="match status" value="2"/>
</dbReference>
<sequence>MGASLRQPQGYASLSPAASPTSRRHGRLPMFVLAPCRTWANKSCSRRLWDISRLVAVIVLVAYGIQRTIAGYRGQRTWLHAPITALERKCPPPDYPTLRMHGNQTVPAAKVKICLTTLTDEKEKPWFQKLMAYRNYDGLLGLTWDNKQKYADKHGYHLYDESALLDKKRPPAWSKILAAQRLLKEESCDWVVWLDADTVIMNSSKQIEDFLPADAEKDFLIVEDTGGGYNSGVWLIHKSAWSLKLLEEWWGMTSYVRPPGFAKSGDNFSLKNLLADRKDFRQKVVVPPRCTFNSFAKFVAPQHYEKAVTNLQRQEWYMNEAYYHKGDFIAHVAGMDNKYETLAMLLEEAV</sequence>
<dbReference type="eggNOG" id="KOG4748">
    <property type="taxonomic scope" value="Eukaryota"/>
</dbReference>
<keyword evidence="6" id="KW-1185">Reference proteome</keyword>
<feature type="region of interest" description="Disordered" evidence="4">
    <location>
        <begin position="1"/>
        <end position="23"/>
    </location>
</feature>
<organism evidence="5 6">
    <name type="scientific">Phaeodactylum tricornutum (strain CCAP 1055/1)</name>
    <dbReference type="NCBI Taxonomy" id="556484"/>
    <lineage>
        <taxon>Eukaryota</taxon>
        <taxon>Sar</taxon>
        <taxon>Stramenopiles</taxon>
        <taxon>Ochrophyta</taxon>
        <taxon>Bacillariophyta</taxon>
        <taxon>Bacillariophyceae</taxon>
        <taxon>Bacillariophycidae</taxon>
        <taxon>Naviculales</taxon>
        <taxon>Phaeodactylaceae</taxon>
        <taxon>Phaeodactylum</taxon>
    </lineage>
</organism>
<gene>
    <name evidence="5" type="ORF">PHATRDRAFT_44338</name>
</gene>
<dbReference type="OrthoDB" id="407658at2759"/>
<evidence type="ECO:0000256" key="1">
    <source>
        <dbReference type="ARBA" id="ARBA00005664"/>
    </source>
</evidence>
<dbReference type="GeneID" id="7198030"/>
<comment type="similarity">
    <text evidence="1">Belongs to the glycosyltransferase 34 family.</text>
</comment>
<keyword evidence="3" id="KW-0808">Transferase</keyword>
<dbReference type="PaxDb" id="2850-Phatr44338"/>